<protein>
    <submittedName>
        <fullName evidence="1">4816_t:CDS:1</fullName>
    </submittedName>
</protein>
<dbReference type="Proteomes" id="UP000789860">
    <property type="component" value="Unassembled WGS sequence"/>
</dbReference>
<feature type="non-terminal residue" evidence="1">
    <location>
        <position position="1"/>
    </location>
</feature>
<accession>A0ACA9PUA8</accession>
<gene>
    <name evidence="1" type="ORF">SCALOS_LOCUS11370</name>
</gene>
<dbReference type="EMBL" id="CAJVPM010049180">
    <property type="protein sequence ID" value="CAG8724507.1"/>
    <property type="molecule type" value="Genomic_DNA"/>
</dbReference>
<keyword evidence="2" id="KW-1185">Reference proteome</keyword>
<name>A0ACA9PUA8_9GLOM</name>
<proteinExistence type="predicted"/>
<reference evidence="1" key="1">
    <citation type="submission" date="2021-06" db="EMBL/GenBank/DDBJ databases">
        <authorList>
            <person name="Kallberg Y."/>
            <person name="Tangrot J."/>
            <person name="Rosling A."/>
        </authorList>
    </citation>
    <scope>NUCLEOTIDE SEQUENCE</scope>
    <source>
        <strain evidence="1">AU212A</strain>
    </source>
</reference>
<organism evidence="1 2">
    <name type="scientific">Scutellospora calospora</name>
    <dbReference type="NCBI Taxonomy" id="85575"/>
    <lineage>
        <taxon>Eukaryota</taxon>
        <taxon>Fungi</taxon>
        <taxon>Fungi incertae sedis</taxon>
        <taxon>Mucoromycota</taxon>
        <taxon>Glomeromycotina</taxon>
        <taxon>Glomeromycetes</taxon>
        <taxon>Diversisporales</taxon>
        <taxon>Gigasporaceae</taxon>
        <taxon>Scutellospora</taxon>
    </lineage>
</organism>
<evidence type="ECO:0000313" key="1">
    <source>
        <dbReference type="EMBL" id="CAG8724507.1"/>
    </source>
</evidence>
<sequence>IIMQDSVTIKIQCKAFISNLALLLLIVKRLSLACRMPYVES</sequence>
<evidence type="ECO:0000313" key="2">
    <source>
        <dbReference type="Proteomes" id="UP000789860"/>
    </source>
</evidence>
<comment type="caution">
    <text evidence="1">The sequence shown here is derived from an EMBL/GenBank/DDBJ whole genome shotgun (WGS) entry which is preliminary data.</text>
</comment>